<comment type="caution">
    <text evidence="2">The sequence shown here is derived from an EMBL/GenBank/DDBJ whole genome shotgun (WGS) entry which is preliminary data.</text>
</comment>
<reference evidence="2" key="1">
    <citation type="submission" date="2016-03" db="EMBL/GenBank/DDBJ databases">
        <title>Mechanisms controlling the formation of the plant cell surface in tip-growing cells are functionally conserved among land plants.</title>
        <authorList>
            <person name="Honkanen S."/>
            <person name="Jones V.A."/>
            <person name="Morieri G."/>
            <person name="Champion C."/>
            <person name="Hetherington A.J."/>
            <person name="Kelly S."/>
            <person name="Saint-Marcoux D."/>
            <person name="Proust H."/>
            <person name="Prescott H."/>
            <person name="Dolan L."/>
        </authorList>
    </citation>
    <scope>NUCLEOTIDE SEQUENCE [LARGE SCALE GENOMIC DNA]</scope>
    <source>
        <tissue evidence="2">Whole gametophyte</tissue>
    </source>
</reference>
<gene>
    <name evidence="2" type="ORF">AXG93_3256s1590</name>
</gene>
<proteinExistence type="predicted"/>
<organism evidence="2 3">
    <name type="scientific">Marchantia polymorpha subsp. ruderalis</name>
    <dbReference type="NCBI Taxonomy" id="1480154"/>
    <lineage>
        <taxon>Eukaryota</taxon>
        <taxon>Viridiplantae</taxon>
        <taxon>Streptophyta</taxon>
        <taxon>Embryophyta</taxon>
        <taxon>Marchantiophyta</taxon>
        <taxon>Marchantiopsida</taxon>
        <taxon>Marchantiidae</taxon>
        <taxon>Marchantiales</taxon>
        <taxon>Marchantiaceae</taxon>
        <taxon>Marchantia</taxon>
    </lineage>
</organism>
<feature type="compositionally biased region" description="Basic and acidic residues" evidence="1">
    <location>
        <begin position="99"/>
        <end position="119"/>
    </location>
</feature>
<name>A0A176VKQ3_MARPO</name>
<dbReference type="Proteomes" id="UP000077202">
    <property type="component" value="Unassembled WGS sequence"/>
</dbReference>
<evidence type="ECO:0000256" key="1">
    <source>
        <dbReference type="SAM" id="MobiDB-lite"/>
    </source>
</evidence>
<dbReference type="AlphaFoldDB" id="A0A176VKQ3"/>
<evidence type="ECO:0000313" key="3">
    <source>
        <dbReference type="Proteomes" id="UP000077202"/>
    </source>
</evidence>
<feature type="region of interest" description="Disordered" evidence="1">
    <location>
        <begin position="99"/>
        <end position="138"/>
    </location>
</feature>
<protein>
    <submittedName>
        <fullName evidence="2">Uncharacterized protein</fullName>
    </submittedName>
</protein>
<sequence length="155" mass="17139">MERPVDAAIPSARVCSKHFRSGAEADKVNRNEEVNHRDLGPSIFEMSRHRSVARTLMPLPFMTEIETRTTLRLIRGGIGLSLIRKVRKGGAEELVLRDSRPAKHERNTSKPVWRLDRTGSSKAGTDYRSPAMPDGCEDGSGSVVVVPLVLPRSVP</sequence>
<accession>A0A176VKQ3</accession>
<dbReference type="EMBL" id="LVLJ01003561">
    <property type="protein sequence ID" value="OAE20912.1"/>
    <property type="molecule type" value="Genomic_DNA"/>
</dbReference>
<keyword evidence="3" id="KW-1185">Reference proteome</keyword>
<evidence type="ECO:0000313" key="2">
    <source>
        <dbReference type="EMBL" id="OAE20912.1"/>
    </source>
</evidence>